<evidence type="ECO:0000313" key="3">
    <source>
        <dbReference type="EMBL" id="PIP61074.1"/>
    </source>
</evidence>
<keyword evidence="1" id="KW-0812">Transmembrane</keyword>
<keyword evidence="1" id="KW-1133">Transmembrane helix</keyword>
<dbReference type="InterPro" id="IPR027381">
    <property type="entry name" value="LytR/CpsA/Psr_C"/>
</dbReference>
<reference evidence="3 4" key="1">
    <citation type="submission" date="2017-09" db="EMBL/GenBank/DDBJ databases">
        <title>Depth-based differentiation of microbial function through sediment-hosted aquifers and enrichment of novel symbionts in the deep terrestrial subsurface.</title>
        <authorList>
            <person name="Probst A.J."/>
            <person name="Ladd B."/>
            <person name="Jarett J.K."/>
            <person name="Geller-Mcgrath D.E."/>
            <person name="Sieber C.M."/>
            <person name="Emerson J.B."/>
            <person name="Anantharaman K."/>
            <person name="Thomas B.C."/>
            <person name="Malmstrom R."/>
            <person name="Stieglmeier M."/>
            <person name="Klingl A."/>
            <person name="Woyke T."/>
            <person name="Ryan C.M."/>
            <person name="Banfield J.F."/>
        </authorList>
    </citation>
    <scope>NUCLEOTIDE SEQUENCE [LARGE SCALE GENOMIC DNA]</scope>
    <source>
        <strain evidence="3">CG22_combo_CG10-13_8_21_14_all_38_20</strain>
    </source>
</reference>
<dbReference type="AlphaFoldDB" id="A0A2H0BTY7"/>
<feature type="domain" description="LytR/CpsA/Psr regulator C-terminal" evidence="2">
    <location>
        <begin position="342"/>
        <end position="428"/>
    </location>
</feature>
<proteinExistence type="predicted"/>
<dbReference type="EMBL" id="PCTA01000035">
    <property type="protein sequence ID" value="PIP61074.1"/>
    <property type="molecule type" value="Genomic_DNA"/>
</dbReference>
<evidence type="ECO:0000313" key="4">
    <source>
        <dbReference type="Proteomes" id="UP000231246"/>
    </source>
</evidence>
<evidence type="ECO:0000256" key="1">
    <source>
        <dbReference type="SAM" id="Phobius"/>
    </source>
</evidence>
<name>A0A2H0BTY7_9BACT</name>
<comment type="caution">
    <text evidence="3">The sequence shown here is derived from an EMBL/GenBank/DDBJ whole genome shotgun (WGS) entry which is preliminary data.</text>
</comment>
<dbReference type="Proteomes" id="UP000231246">
    <property type="component" value="Unassembled WGS sequence"/>
</dbReference>
<evidence type="ECO:0000259" key="2">
    <source>
        <dbReference type="Pfam" id="PF13399"/>
    </source>
</evidence>
<feature type="transmembrane region" description="Helical" evidence="1">
    <location>
        <begin position="285"/>
        <end position="303"/>
    </location>
</feature>
<gene>
    <name evidence="3" type="ORF">COW99_06155</name>
</gene>
<accession>A0A2H0BTY7</accession>
<keyword evidence="1" id="KW-0472">Membrane</keyword>
<protein>
    <recommendedName>
        <fullName evidence="2">LytR/CpsA/Psr regulator C-terminal domain-containing protein</fullName>
    </recommendedName>
</protein>
<sequence length="429" mass="47923">MKKTAVQNIYGDFVGVILSTNPFGKSVIEFNNLPDSLAGLKKVILVSSPTLSICERLQDTDNSIVDKKVSTLIDDLSLDIRKLAIYISLVEVDSDKHKETLVVIVQKDKLDSVLAKFDSRSCKISGLLPEQLAIYRIVEAGITPEETQLILHIGEKFTQIYLLDKYGPVKTYPLAIANEELIPTVQKFIKEQEYCRQGVYFGKRSLSFDQKLFEEQTKIRLNDGVKSLERLSHSQKQDISNIQDMHERVAILAAVLVSKDSELLDINHKPQKSIKIRLARVSPPWKGIFLGLVVAGLTVVLIMRGVSFLQQKPNNTIPIDSSTSTLPTSRPEPTAVIMKAQDIKVRVLNGSGIPGEAGRYKNILEEAKFEVIEVGNASFFDYDTTEIRYKEGNNTELDLVLENLEDVLTSEDFLDADDKADIEIIVGSN</sequence>
<dbReference type="Pfam" id="PF13399">
    <property type="entry name" value="LytR_C"/>
    <property type="match status" value="1"/>
</dbReference>
<dbReference type="Gene3D" id="3.30.420.40">
    <property type="match status" value="2"/>
</dbReference>
<organism evidence="3 4">
    <name type="scientific">Candidatus Roizmanbacteria bacterium CG22_combo_CG10-13_8_21_14_all_38_20</name>
    <dbReference type="NCBI Taxonomy" id="1974862"/>
    <lineage>
        <taxon>Bacteria</taxon>
        <taxon>Candidatus Roizmaniibacteriota</taxon>
    </lineage>
</organism>
<dbReference type="Gene3D" id="3.30.1490.300">
    <property type="match status" value="1"/>
</dbReference>
<dbReference type="Gene3D" id="3.30.70.2390">
    <property type="match status" value="1"/>
</dbReference>